<gene>
    <name evidence="2" type="ORF">RN605_09190</name>
    <name evidence="1" type="ORF">RN608_02020</name>
</gene>
<dbReference type="EMBL" id="CP134878">
    <property type="protein sequence ID" value="WNM19469.1"/>
    <property type="molecule type" value="Genomic_DNA"/>
</dbReference>
<name>A0AA96F0U3_9FLAO</name>
<accession>A0AA96J8K5</accession>
<reference evidence="2 3" key="1">
    <citation type="submission" date="2023-09" db="EMBL/GenBank/DDBJ databases">
        <title>Flavobacterium sp. a novel bacteria isolate from Pepper rhizosphere.</title>
        <authorList>
            <person name="Peng Y."/>
            <person name="Lee J."/>
        </authorList>
    </citation>
    <scope>NUCLEOTIDE SEQUENCE [LARGE SCALE GENOMIC DNA]</scope>
    <source>
        <strain evidence="1">PMR2A8</strain>
        <strain evidence="2 3">PMTSA4</strain>
    </source>
</reference>
<dbReference type="Proteomes" id="UP001304515">
    <property type="component" value="Chromosome"/>
</dbReference>
<sequence length="200" mass="23646">MRDLIRIVFISGIILIFFSCKKDNNSLSQSDSAIRYRYFNLQNQGWKSKNHLQTVDNISFTATEVPIQYYLLKDLGNTDVIKVDSIYEENKRERVIEFVFEEKDQKDLLQEEFTHLNYKNAVEYMSFKIQNDFKIVTSAKDTINCTGAIFERSFKIAPYNKLLLFFSNVTPEDKVQLIYQDNLFKKGTLKFRFKEPILNL</sequence>
<dbReference type="AlphaFoldDB" id="A0AA96F0U3"/>
<protein>
    <submittedName>
        <fullName evidence="2">Uncharacterized protein</fullName>
    </submittedName>
</protein>
<evidence type="ECO:0000313" key="2">
    <source>
        <dbReference type="EMBL" id="WNM20858.1"/>
    </source>
</evidence>
<dbReference type="PROSITE" id="PS51257">
    <property type="entry name" value="PROKAR_LIPOPROTEIN"/>
    <property type="match status" value="1"/>
</dbReference>
<accession>A0AA96F0U3</accession>
<dbReference type="RefSeq" id="WP_313324361.1">
    <property type="nucleotide sequence ID" value="NZ_CP134878.1"/>
</dbReference>
<keyword evidence="3" id="KW-1185">Reference proteome</keyword>
<organism evidence="2 3">
    <name type="scientific">Flavobacterium capsici</name>
    <dbReference type="NCBI Taxonomy" id="3075618"/>
    <lineage>
        <taxon>Bacteria</taxon>
        <taxon>Pseudomonadati</taxon>
        <taxon>Bacteroidota</taxon>
        <taxon>Flavobacteriia</taxon>
        <taxon>Flavobacteriales</taxon>
        <taxon>Flavobacteriaceae</taxon>
        <taxon>Flavobacterium</taxon>
    </lineage>
</organism>
<evidence type="ECO:0000313" key="3">
    <source>
        <dbReference type="Proteomes" id="UP001304515"/>
    </source>
</evidence>
<proteinExistence type="predicted"/>
<evidence type="ECO:0000313" key="1">
    <source>
        <dbReference type="EMBL" id="WNM19469.1"/>
    </source>
</evidence>
<dbReference type="EMBL" id="CP134890">
    <property type="protein sequence ID" value="WNM20858.1"/>
    <property type="molecule type" value="Genomic_DNA"/>
</dbReference>
<dbReference type="KEGG" id="fcj:RN605_09190"/>